<dbReference type="NCBIfam" id="TIGR00041">
    <property type="entry name" value="DTMP_kinase"/>
    <property type="match status" value="1"/>
</dbReference>
<keyword evidence="8 11" id="KW-0067">ATP-binding</keyword>
<dbReference type="HAMAP" id="MF_00165">
    <property type="entry name" value="Thymidylate_kinase"/>
    <property type="match status" value="1"/>
</dbReference>
<dbReference type="InterPro" id="IPR027417">
    <property type="entry name" value="P-loop_NTPase"/>
</dbReference>
<evidence type="ECO:0000256" key="5">
    <source>
        <dbReference type="ARBA" id="ARBA00022727"/>
    </source>
</evidence>
<dbReference type="InterPro" id="IPR018094">
    <property type="entry name" value="Thymidylate_kinase"/>
</dbReference>
<evidence type="ECO:0000256" key="1">
    <source>
        <dbReference type="ARBA" id="ARBA00009776"/>
    </source>
</evidence>
<dbReference type="PANTHER" id="PTHR10344">
    <property type="entry name" value="THYMIDYLATE KINASE"/>
    <property type="match status" value="1"/>
</dbReference>
<evidence type="ECO:0000313" key="14">
    <source>
        <dbReference type="Proteomes" id="UP000776983"/>
    </source>
</evidence>
<dbReference type="SUPFAM" id="SSF52540">
    <property type="entry name" value="P-loop containing nucleoside triphosphate hydrolases"/>
    <property type="match status" value="1"/>
</dbReference>
<evidence type="ECO:0000256" key="7">
    <source>
        <dbReference type="ARBA" id="ARBA00022777"/>
    </source>
</evidence>
<evidence type="ECO:0000313" key="13">
    <source>
        <dbReference type="EMBL" id="MCB5363093.1"/>
    </source>
</evidence>
<organism evidence="13 14">
    <name type="scientific">Mesopusillimonas faecipullorum</name>
    <dbReference type="NCBI Taxonomy" id="2755040"/>
    <lineage>
        <taxon>Bacteria</taxon>
        <taxon>Pseudomonadati</taxon>
        <taxon>Pseudomonadota</taxon>
        <taxon>Betaproteobacteria</taxon>
        <taxon>Burkholderiales</taxon>
        <taxon>Alcaligenaceae</taxon>
        <taxon>Mesopusillimonas</taxon>
    </lineage>
</organism>
<keyword evidence="7 11" id="KW-0418">Kinase</keyword>
<gene>
    <name evidence="11" type="primary">tmk</name>
    <name evidence="13" type="ORF">H0484_04900</name>
</gene>
<evidence type="ECO:0000256" key="2">
    <source>
        <dbReference type="ARBA" id="ARBA00012980"/>
    </source>
</evidence>
<dbReference type="EMBL" id="JACDXW010000002">
    <property type="protein sequence ID" value="MCB5363093.1"/>
    <property type="molecule type" value="Genomic_DNA"/>
</dbReference>
<evidence type="ECO:0000256" key="6">
    <source>
        <dbReference type="ARBA" id="ARBA00022741"/>
    </source>
</evidence>
<evidence type="ECO:0000256" key="3">
    <source>
        <dbReference type="ARBA" id="ARBA00017144"/>
    </source>
</evidence>
<dbReference type="InterPro" id="IPR039430">
    <property type="entry name" value="Thymidylate_kin-like_dom"/>
</dbReference>
<dbReference type="Proteomes" id="UP000776983">
    <property type="component" value="Unassembled WGS sequence"/>
</dbReference>
<name>A0ABS8CAN1_9BURK</name>
<evidence type="ECO:0000256" key="4">
    <source>
        <dbReference type="ARBA" id="ARBA00022679"/>
    </source>
</evidence>
<keyword evidence="14" id="KW-1185">Reference proteome</keyword>
<evidence type="ECO:0000256" key="8">
    <source>
        <dbReference type="ARBA" id="ARBA00022840"/>
    </source>
</evidence>
<reference evidence="13 14" key="1">
    <citation type="submission" date="2020-07" db="EMBL/GenBank/DDBJ databases">
        <title>Pusillimonas sp. nov., isolated from poultry manure in Taiwan.</title>
        <authorList>
            <person name="Lin S.-Y."/>
            <person name="Tang Y.-S."/>
            <person name="Young C.-C."/>
        </authorList>
    </citation>
    <scope>NUCLEOTIDE SEQUENCE [LARGE SCALE GENOMIC DNA]</scope>
    <source>
        <strain evidence="13 14">CC-YST705</strain>
    </source>
</reference>
<keyword evidence="4 11" id="KW-0808">Transferase</keyword>
<keyword evidence="6 11" id="KW-0547">Nucleotide-binding</keyword>
<dbReference type="EC" id="2.7.4.9" evidence="2 11"/>
<protein>
    <recommendedName>
        <fullName evidence="3 11">Thymidylate kinase</fullName>
        <ecNumber evidence="2 11">2.7.4.9</ecNumber>
    </recommendedName>
    <alternativeName>
        <fullName evidence="9 11">dTMP kinase</fullName>
    </alternativeName>
</protein>
<evidence type="ECO:0000256" key="10">
    <source>
        <dbReference type="ARBA" id="ARBA00048743"/>
    </source>
</evidence>
<evidence type="ECO:0000259" key="12">
    <source>
        <dbReference type="Pfam" id="PF02223"/>
    </source>
</evidence>
<dbReference type="CDD" id="cd01672">
    <property type="entry name" value="TMPK"/>
    <property type="match status" value="1"/>
</dbReference>
<dbReference type="PANTHER" id="PTHR10344:SF4">
    <property type="entry name" value="UMP-CMP KINASE 2, MITOCHONDRIAL"/>
    <property type="match status" value="1"/>
</dbReference>
<evidence type="ECO:0000256" key="9">
    <source>
        <dbReference type="ARBA" id="ARBA00029962"/>
    </source>
</evidence>
<comment type="caution">
    <text evidence="13">The sequence shown here is derived from an EMBL/GenBank/DDBJ whole genome shotgun (WGS) entry which is preliminary data.</text>
</comment>
<dbReference type="GO" id="GO:0004798">
    <property type="term" value="F:dTMP kinase activity"/>
    <property type="evidence" value="ECO:0007669"/>
    <property type="project" value="UniProtKB-EC"/>
</dbReference>
<dbReference type="Pfam" id="PF02223">
    <property type="entry name" value="Thymidylate_kin"/>
    <property type="match status" value="1"/>
</dbReference>
<comment type="similarity">
    <text evidence="1 11">Belongs to the thymidylate kinase family.</text>
</comment>
<accession>A0ABS8CAN1</accession>
<feature type="domain" description="Thymidylate kinase-like" evidence="12">
    <location>
        <begin position="15"/>
        <end position="199"/>
    </location>
</feature>
<keyword evidence="5 11" id="KW-0545">Nucleotide biosynthesis</keyword>
<proteinExistence type="inferred from homology"/>
<evidence type="ECO:0000256" key="11">
    <source>
        <dbReference type="HAMAP-Rule" id="MF_00165"/>
    </source>
</evidence>
<dbReference type="Gene3D" id="3.40.50.300">
    <property type="entry name" value="P-loop containing nucleotide triphosphate hydrolases"/>
    <property type="match status" value="1"/>
</dbReference>
<comment type="function">
    <text evidence="11">Phosphorylation of dTMP to form dTDP in both de novo and salvage pathways of dTTP synthesis.</text>
</comment>
<sequence>MQLDAVTRGCFITMEGLDGAGKSTHVQALVDHLHAQGLDVVSTREPGGTPLGEKLRELLLTEPMHLETETLLMFAARCEHLQQLILPALRAGSWVVCDRFTDATYAYQGGGRQLGGARVAALEHWVHPQLQPDRTWIFDVPLEVARERLAQSRTLDRFEREQADFFQRTRQAYHERVAGDPQRLRVLDGTQSIQAVRSELLAQADELLSQWRQRQQGHRP</sequence>
<comment type="catalytic activity">
    <reaction evidence="10 11">
        <text>dTMP + ATP = dTDP + ADP</text>
        <dbReference type="Rhea" id="RHEA:13517"/>
        <dbReference type="ChEBI" id="CHEBI:30616"/>
        <dbReference type="ChEBI" id="CHEBI:58369"/>
        <dbReference type="ChEBI" id="CHEBI:63528"/>
        <dbReference type="ChEBI" id="CHEBI:456216"/>
        <dbReference type="EC" id="2.7.4.9"/>
    </reaction>
</comment>
<feature type="binding site" evidence="11">
    <location>
        <begin position="16"/>
        <end position="23"/>
    </location>
    <ligand>
        <name>ATP</name>
        <dbReference type="ChEBI" id="CHEBI:30616"/>
    </ligand>
</feature>